<evidence type="ECO:0000313" key="2">
    <source>
        <dbReference type="Proteomes" id="UP000294919"/>
    </source>
</evidence>
<keyword evidence="2" id="KW-1185">Reference proteome</keyword>
<dbReference type="Pfam" id="PF09148">
    <property type="entry name" value="DUF1934"/>
    <property type="match status" value="1"/>
</dbReference>
<evidence type="ECO:0000313" key="1">
    <source>
        <dbReference type="EMBL" id="TCO78744.1"/>
    </source>
</evidence>
<protein>
    <submittedName>
        <fullName evidence="1">Uncharacterized beta-barrel protein YwiB (DUF1934 family)</fullName>
    </submittedName>
</protein>
<name>A0A4R2KXJ2_9FIRM</name>
<dbReference type="Proteomes" id="UP000294919">
    <property type="component" value="Unassembled WGS sequence"/>
</dbReference>
<dbReference type="AlphaFoldDB" id="A0A4R2KXJ2"/>
<gene>
    <name evidence="1" type="ORF">EV214_104131</name>
</gene>
<dbReference type="RefSeq" id="WP_132243286.1">
    <property type="nucleotide sequence ID" value="NZ_SLWV01000004.1"/>
</dbReference>
<comment type="caution">
    <text evidence="1">The sequence shown here is derived from an EMBL/GenBank/DDBJ whole genome shotgun (WGS) entry which is preliminary data.</text>
</comment>
<dbReference type="InterPro" id="IPR015231">
    <property type="entry name" value="DUF1934"/>
</dbReference>
<organism evidence="1 2">
    <name type="scientific">Marinisporobacter balticus</name>
    <dbReference type="NCBI Taxonomy" id="2018667"/>
    <lineage>
        <taxon>Bacteria</taxon>
        <taxon>Bacillati</taxon>
        <taxon>Bacillota</taxon>
        <taxon>Clostridia</taxon>
        <taxon>Peptostreptococcales</taxon>
        <taxon>Thermotaleaceae</taxon>
        <taxon>Marinisporobacter</taxon>
    </lineage>
</organism>
<dbReference type="Gene3D" id="2.40.128.20">
    <property type="match status" value="1"/>
</dbReference>
<dbReference type="OrthoDB" id="1680906at2"/>
<dbReference type="EMBL" id="SLWV01000004">
    <property type="protein sequence ID" value="TCO78744.1"/>
    <property type="molecule type" value="Genomic_DNA"/>
</dbReference>
<sequence length="138" mass="15502">MKHVMLKIEGLQTSLDGEENSIELVTEGKLYEKGNSIYLVYEETEISGMEGCTTTVKLSEDKISMKRFGVLKSEIVFEKGKRTVTNYPTPYGVMDMEVLTKDMGYTITDANKGNVSIEYFVSLQGMAESTNKLNIMIM</sequence>
<dbReference type="InterPro" id="IPR012674">
    <property type="entry name" value="Calycin"/>
</dbReference>
<reference evidence="1 2" key="1">
    <citation type="submission" date="2019-03" db="EMBL/GenBank/DDBJ databases">
        <title>Genomic Encyclopedia of Type Strains, Phase IV (KMG-IV): sequencing the most valuable type-strain genomes for metagenomic binning, comparative biology and taxonomic classification.</title>
        <authorList>
            <person name="Goeker M."/>
        </authorList>
    </citation>
    <scope>NUCLEOTIDE SEQUENCE [LARGE SCALE GENOMIC DNA]</scope>
    <source>
        <strain evidence="1 2">DSM 102940</strain>
    </source>
</reference>
<accession>A0A4R2KXJ2</accession>
<dbReference type="SUPFAM" id="SSF50814">
    <property type="entry name" value="Lipocalins"/>
    <property type="match status" value="1"/>
</dbReference>
<proteinExistence type="predicted"/>